<evidence type="ECO:0000313" key="1">
    <source>
        <dbReference type="EMBL" id="SFB92859.1"/>
    </source>
</evidence>
<sequence>MGELALDYVFSIDKGFHRDPGIPYGMFSTAIRIGYDFYSKYKMPFVFDFMVGYRMLFPYNLKISNNLLFGLGLSYMFDFK</sequence>
<dbReference type="Proteomes" id="UP000240042">
    <property type="component" value="Unassembled WGS sequence"/>
</dbReference>
<organism evidence="1 2">
    <name type="scientific">Brevinema andersonii</name>
    <dbReference type="NCBI Taxonomy" id="34097"/>
    <lineage>
        <taxon>Bacteria</taxon>
        <taxon>Pseudomonadati</taxon>
        <taxon>Spirochaetota</taxon>
        <taxon>Spirochaetia</taxon>
        <taxon>Brevinematales</taxon>
        <taxon>Brevinemataceae</taxon>
        <taxon>Brevinema</taxon>
    </lineage>
</organism>
<protein>
    <submittedName>
        <fullName evidence="1">Uncharacterized protein</fullName>
    </submittedName>
</protein>
<keyword evidence="2" id="KW-1185">Reference proteome</keyword>
<dbReference type="EMBL" id="FOKY01000023">
    <property type="protein sequence ID" value="SFB92859.1"/>
    <property type="molecule type" value="Genomic_DNA"/>
</dbReference>
<reference evidence="2" key="1">
    <citation type="submission" date="2016-10" db="EMBL/GenBank/DDBJ databases">
        <authorList>
            <person name="Varghese N."/>
            <person name="Submissions S."/>
        </authorList>
    </citation>
    <scope>NUCLEOTIDE SEQUENCE [LARGE SCALE GENOMIC DNA]</scope>
    <source>
        <strain evidence="2">ATCC 43811</strain>
    </source>
</reference>
<dbReference type="AlphaFoldDB" id="A0A1I1F088"/>
<evidence type="ECO:0000313" key="2">
    <source>
        <dbReference type="Proteomes" id="UP000240042"/>
    </source>
</evidence>
<proteinExistence type="predicted"/>
<accession>A0A1I1F088</accession>
<name>A0A1I1F088_BREAD</name>
<dbReference type="STRING" id="34097.SAMN02745150_01348"/>
<gene>
    <name evidence="1" type="ORF">SAMN02745150_01348</name>
</gene>